<dbReference type="PANTHER" id="PTHR24148:SF64">
    <property type="entry name" value="HETEROKARYON INCOMPATIBILITY DOMAIN-CONTAINING PROTEIN"/>
    <property type="match status" value="1"/>
</dbReference>
<sequence length="579" mass="66177">MPFSSIQEEEEALGSWPRRLLHVKSLTSYEWQPGNVYGGIKEPEYNAISYTWGRFRLKPGVSPEVQPLPFEGINWREHLPRMDPNYFTMEEFQNLINTATTYRLDESYGDQLVTKPVDFLWLDIACVDQNPSEPRSAAEIGRQALIYRGAQAVFVWAVTLLPNRHDHVFGNIEWWGVDPAEHTAETIQEPTKAMLDFLEVLHDPWFSSLWTLQEAFLRPNAIILTRPAQPIFYKVYGETSLLTLRHMLVWGVNADGFCTKRGAINSGEGLFVKIKDVINEKGLVALRANNTMALLGAATNRKCFMPEDRVYGIQQVFGFRLGKSSLQAEPGKEYTLEELEDQLGEALLIQEPILSQTHVFLEPVPYADRWKINACSAVPYNLQSINTSKTGNVETQASFWVDDSNSWKKAVRWKGPTTLLSNIAEYALWELGETAPEADDEESWRSYLLNIFPDVTDEFLQSPYYRSPPSSTPIPKGRESYIFAQWLDKRYSRQKVGVLFLGNIQENEQRQGLVIGLILVQQGKETWSRVGVCQWWIPKFSEEKEFFEGKSEEWKHDEGILGYVESTKNPGTHAIGGFI</sequence>
<reference evidence="3" key="1">
    <citation type="journal article" date="2020" name="Stud. Mycol.">
        <title>101 Dothideomycetes genomes: A test case for predicting lifestyles and emergence of pathogens.</title>
        <authorList>
            <person name="Haridas S."/>
            <person name="Albert R."/>
            <person name="Binder M."/>
            <person name="Bloem J."/>
            <person name="LaButti K."/>
            <person name="Salamov A."/>
            <person name="Andreopoulos B."/>
            <person name="Baker S."/>
            <person name="Barry K."/>
            <person name="Bills G."/>
            <person name="Bluhm B."/>
            <person name="Cannon C."/>
            <person name="Castanera R."/>
            <person name="Culley D."/>
            <person name="Daum C."/>
            <person name="Ezra D."/>
            <person name="Gonzalez J."/>
            <person name="Henrissat B."/>
            <person name="Kuo A."/>
            <person name="Liang C."/>
            <person name="Lipzen A."/>
            <person name="Lutzoni F."/>
            <person name="Magnuson J."/>
            <person name="Mondo S."/>
            <person name="Nolan M."/>
            <person name="Ohm R."/>
            <person name="Pangilinan J."/>
            <person name="Park H.-J."/>
            <person name="Ramirez L."/>
            <person name="Alfaro M."/>
            <person name="Sun H."/>
            <person name="Tritt A."/>
            <person name="Yoshinaga Y."/>
            <person name="Zwiers L.-H."/>
            <person name="Turgeon B."/>
            <person name="Goodwin S."/>
            <person name="Spatafora J."/>
            <person name="Crous P."/>
            <person name="Grigoriev I."/>
        </authorList>
    </citation>
    <scope>NUCLEOTIDE SEQUENCE [LARGE SCALE GENOMIC DNA]</scope>
    <source>
        <strain evidence="3">CBS 304.66</strain>
    </source>
</reference>
<keyword evidence="3" id="KW-1185">Reference proteome</keyword>
<evidence type="ECO:0000259" key="1">
    <source>
        <dbReference type="Pfam" id="PF06985"/>
    </source>
</evidence>
<dbReference type="OrthoDB" id="2157530at2759"/>
<dbReference type="EMBL" id="ML986671">
    <property type="protein sequence ID" value="KAF2260845.1"/>
    <property type="molecule type" value="Genomic_DNA"/>
</dbReference>
<evidence type="ECO:0000313" key="3">
    <source>
        <dbReference type="Proteomes" id="UP000800093"/>
    </source>
</evidence>
<feature type="domain" description="Heterokaryon incompatibility" evidence="1">
    <location>
        <begin position="45"/>
        <end position="214"/>
    </location>
</feature>
<dbReference type="InterPro" id="IPR052895">
    <property type="entry name" value="HetReg/Transcr_Mod"/>
</dbReference>
<dbReference type="Proteomes" id="UP000800093">
    <property type="component" value="Unassembled WGS sequence"/>
</dbReference>
<dbReference type="PANTHER" id="PTHR24148">
    <property type="entry name" value="ANKYRIN REPEAT DOMAIN-CONTAINING PROTEIN 39 HOMOLOG-RELATED"/>
    <property type="match status" value="1"/>
</dbReference>
<gene>
    <name evidence="2" type="ORF">CC78DRAFT_536143</name>
</gene>
<accession>A0A9P4K668</accession>
<name>A0A9P4K668_9PLEO</name>
<protein>
    <recommendedName>
        <fullName evidence="1">Heterokaryon incompatibility domain-containing protein</fullName>
    </recommendedName>
</protein>
<dbReference type="InterPro" id="IPR010730">
    <property type="entry name" value="HET"/>
</dbReference>
<dbReference type="Pfam" id="PF06985">
    <property type="entry name" value="HET"/>
    <property type="match status" value="1"/>
</dbReference>
<organism evidence="2 3">
    <name type="scientific">Lojkania enalia</name>
    <dbReference type="NCBI Taxonomy" id="147567"/>
    <lineage>
        <taxon>Eukaryota</taxon>
        <taxon>Fungi</taxon>
        <taxon>Dikarya</taxon>
        <taxon>Ascomycota</taxon>
        <taxon>Pezizomycotina</taxon>
        <taxon>Dothideomycetes</taxon>
        <taxon>Pleosporomycetidae</taxon>
        <taxon>Pleosporales</taxon>
        <taxon>Pleosporales incertae sedis</taxon>
        <taxon>Lojkania</taxon>
    </lineage>
</organism>
<dbReference type="AlphaFoldDB" id="A0A9P4K668"/>
<comment type="caution">
    <text evidence="2">The sequence shown here is derived from an EMBL/GenBank/DDBJ whole genome shotgun (WGS) entry which is preliminary data.</text>
</comment>
<evidence type="ECO:0000313" key="2">
    <source>
        <dbReference type="EMBL" id="KAF2260845.1"/>
    </source>
</evidence>
<proteinExistence type="predicted"/>